<name>A0ACB9H051_CICIN</name>
<evidence type="ECO:0000313" key="1">
    <source>
        <dbReference type="EMBL" id="KAI3789234.1"/>
    </source>
</evidence>
<comment type="caution">
    <text evidence="1">The sequence shown here is derived from an EMBL/GenBank/DDBJ whole genome shotgun (WGS) entry which is preliminary data.</text>
</comment>
<organism evidence="1 2">
    <name type="scientific">Cichorium intybus</name>
    <name type="common">Chicory</name>
    <dbReference type="NCBI Taxonomy" id="13427"/>
    <lineage>
        <taxon>Eukaryota</taxon>
        <taxon>Viridiplantae</taxon>
        <taxon>Streptophyta</taxon>
        <taxon>Embryophyta</taxon>
        <taxon>Tracheophyta</taxon>
        <taxon>Spermatophyta</taxon>
        <taxon>Magnoliopsida</taxon>
        <taxon>eudicotyledons</taxon>
        <taxon>Gunneridae</taxon>
        <taxon>Pentapetalae</taxon>
        <taxon>asterids</taxon>
        <taxon>campanulids</taxon>
        <taxon>Asterales</taxon>
        <taxon>Asteraceae</taxon>
        <taxon>Cichorioideae</taxon>
        <taxon>Cichorieae</taxon>
        <taxon>Cichoriinae</taxon>
        <taxon>Cichorium</taxon>
    </lineage>
</organism>
<protein>
    <submittedName>
        <fullName evidence="1">Uncharacterized protein</fullName>
    </submittedName>
</protein>
<dbReference type="EMBL" id="CM042009">
    <property type="protein sequence ID" value="KAI3789234.1"/>
    <property type="molecule type" value="Genomic_DNA"/>
</dbReference>
<evidence type="ECO:0000313" key="2">
    <source>
        <dbReference type="Proteomes" id="UP001055811"/>
    </source>
</evidence>
<sequence>MVCDDSLRLGLFSFVSLDAVSTTNNKNNHLQKVFKHQPHQSTPTQPTPVKQWLEERIFLEVFTALELLKGSTSACFTMVN</sequence>
<accession>A0ACB9H051</accession>
<reference evidence="2" key="1">
    <citation type="journal article" date="2022" name="Mol. Ecol. Resour.">
        <title>The genomes of chicory, endive, great burdock and yacon provide insights into Asteraceae palaeo-polyploidization history and plant inulin production.</title>
        <authorList>
            <person name="Fan W."/>
            <person name="Wang S."/>
            <person name="Wang H."/>
            <person name="Wang A."/>
            <person name="Jiang F."/>
            <person name="Liu H."/>
            <person name="Zhao H."/>
            <person name="Xu D."/>
            <person name="Zhang Y."/>
        </authorList>
    </citation>
    <scope>NUCLEOTIDE SEQUENCE [LARGE SCALE GENOMIC DNA]</scope>
    <source>
        <strain evidence="2">cv. Punajuju</strain>
    </source>
</reference>
<proteinExistence type="predicted"/>
<gene>
    <name evidence="1" type="ORF">L2E82_02025</name>
</gene>
<keyword evidence="2" id="KW-1185">Reference proteome</keyword>
<dbReference type="Proteomes" id="UP001055811">
    <property type="component" value="Linkage Group LG01"/>
</dbReference>
<reference evidence="1 2" key="2">
    <citation type="journal article" date="2022" name="Mol. Ecol. Resour.">
        <title>The genomes of chicory, endive, great burdock and yacon provide insights into Asteraceae paleo-polyploidization history and plant inulin production.</title>
        <authorList>
            <person name="Fan W."/>
            <person name="Wang S."/>
            <person name="Wang H."/>
            <person name="Wang A."/>
            <person name="Jiang F."/>
            <person name="Liu H."/>
            <person name="Zhao H."/>
            <person name="Xu D."/>
            <person name="Zhang Y."/>
        </authorList>
    </citation>
    <scope>NUCLEOTIDE SEQUENCE [LARGE SCALE GENOMIC DNA]</scope>
    <source>
        <strain evidence="2">cv. Punajuju</strain>
        <tissue evidence="1">Leaves</tissue>
    </source>
</reference>